<protein>
    <submittedName>
        <fullName evidence="2">Uncharacterized protein</fullName>
    </submittedName>
</protein>
<evidence type="ECO:0000256" key="1">
    <source>
        <dbReference type="SAM" id="MobiDB-lite"/>
    </source>
</evidence>
<feature type="compositionally biased region" description="Basic and acidic residues" evidence="1">
    <location>
        <begin position="213"/>
        <end position="225"/>
    </location>
</feature>
<dbReference type="EMBL" id="UGNV01000001">
    <property type="protein sequence ID" value="STX28834.1"/>
    <property type="molecule type" value="Genomic_DNA"/>
</dbReference>
<evidence type="ECO:0000313" key="2">
    <source>
        <dbReference type="EMBL" id="STX28834.1"/>
    </source>
</evidence>
<dbReference type="AlphaFoldDB" id="A0A378I8Y5"/>
<sequence length="225" mass="25580">MASIDMHYSIKDKVLLISCSHNVFNASMGAQLAQAAPTISLNATDPINNDADLKEWLKEQFETIKTHPDYNSVKRVVYLGDVNLNHSGKEEFPMCLRDNFIKNQFSPRPVEKVLFSANQSIVDRARTLNIPDTTVIITPNSGPEAKNLIKQIQENKMPVEEKMADNYGLITEENEEMEDWAPPENAGKPVFKGEQFKFFNHDNGATRKPMNQENREERPDSPKNM</sequence>
<accession>A0A378I8Y5</accession>
<name>A0A378I8Y5_9GAMM</name>
<reference evidence="2 3" key="1">
    <citation type="submission" date="2018-06" db="EMBL/GenBank/DDBJ databases">
        <authorList>
            <consortium name="Pathogen Informatics"/>
            <person name="Doyle S."/>
        </authorList>
    </citation>
    <scope>NUCLEOTIDE SEQUENCE [LARGE SCALE GENOMIC DNA]</scope>
    <source>
        <strain evidence="2 3">NCTC13315</strain>
    </source>
</reference>
<evidence type="ECO:0000313" key="3">
    <source>
        <dbReference type="Proteomes" id="UP000254968"/>
    </source>
</evidence>
<keyword evidence="3" id="KW-1185">Reference proteome</keyword>
<dbReference type="RefSeq" id="WP_115302549.1">
    <property type="nucleotide sequence ID" value="NZ_CAAAHO010000001.1"/>
</dbReference>
<gene>
    <name evidence="2" type="ORF">NCTC13315_01368</name>
</gene>
<proteinExistence type="predicted"/>
<dbReference type="OrthoDB" id="9936754at2"/>
<feature type="region of interest" description="Disordered" evidence="1">
    <location>
        <begin position="198"/>
        <end position="225"/>
    </location>
</feature>
<dbReference type="Proteomes" id="UP000254968">
    <property type="component" value="Unassembled WGS sequence"/>
</dbReference>
<organism evidence="2 3">
    <name type="scientific">Legionella beliardensis</name>
    <dbReference type="NCBI Taxonomy" id="91822"/>
    <lineage>
        <taxon>Bacteria</taxon>
        <taxon>Pseudomonadati</taxon>
        <taxon>Pseudomonadota</taxon>
        <taxon>Gammaproteobacteria</taxon>
        <taxon>Legionellales</taxon>
        <taxon>Legionellaceae</taxon>
        <taxon>Legionella</taxon>
    </lineage>
</organism>